<evidence type="ECO:0000313" key="2">
    <source>
        <dbReference type="EMBL" id="POY38771.1"/>
    </source>
</evidence>
<reference evidence="2 3" key="1">
    <citation type="submission" date="2018-01" db="EMBL/GenBank/DDBJ databases">
        <authorList>
            <person name="Gaut B.S."/>
            <person name="Morton B.R."/>
            <person name="Clegg M.T."/>
            <person name="Duvall M.R."/>
        </authorList>
    </citation>
    <scope>NUCLEOTIDE SEQUENCE [LARGE SCALE GENOMIC DNA]</scope>
    <source>
        <strain evidence="2 3">HR-AY</strain>
    </source>
</reference>
<dbReference type="AlphaFoldDB" id="A0A2S5A842"/>
<protein>
    <recommendedName>
        <fullName evidence="4">DUF3575 domain-containing protein</fullName>
    </recommendedName>
</protein>
<keyword evidence="1" id="KW-0732">Signal</keyword>
<sequence>MKKTYLQQIKRLLFFSFVFVLFSLNANAQTSESIEKPEKEFKNTIHFNITNPLIFGGKSLIFGYERVLKNNQTFSINIGQAGLPSFNFVNDAEFKSNTILSEGGFHLSGDYRFYLSKLNKYNAPRGVYIGPYISHNTFDKKHSWQYQPDDAASLTTVESDMNIKINQIGFQLGYQFVFWKRFSVDMILIGPGIATYKIKADIGGNLSDEDRQKFLDKLNEALKDKFPGYDGLDLDGEFQKKGTVSTTSFGYRYMIQIGYRF</sequence>
<dbReference type="RefSeq" id="WP_103806345.1">
    <property type="nucleotide sequence ID" value="NZ_PQVG01000006.1"/>
</dbReference>
<evidence type="ECO:0000256" key="1">
    <source>
        <dbReference type="SAM" id="SignalP"/>
    </source>
</evidence>
<comment type="caution">
    <text evidence="2">The sequence shown here is derived from an EMBL/GenBank/DDBJ whole genome shotgun (WGS) entry which is preliminary data.</text>
</comment>
<dbReference type="Proteomes" id="UP000237310">
    <property type="component" value="Unassembled WGS sequence"/>
</dbReference>
<evidence type="ECO:0000313" key="3">
    <source>
        <dbReference type="Proteomes" id="UP000237310"/>
    </source>
</evidence>
<organism evidence="2 3">
    <name type="scientific">Flavobacterium alvei</name>
    <dbReference type="NCBI Taxonomy" id="2080416"/>
    <lineage>
        <taxon>Bacteria</taxon>
        <taxon>Pseudomonadati</taxon>
        <taxon>Bacteroidota</taxon>
        <taxon>Flavobacteriia</taxon>
        <taxon>Flavobacteriales</taxon>
        <taxon>Flavobacteriaceae</taxon>
        <taxon>Flavobacterium</taxon>
    </lineage>
</organism>
<feature type="signal peptide" evidence="1">
    <location>
        <begin position="1"/>
        <end position="28"/>
    </location>
</feature>
<dbReference type="OrthoDB" id="1118958at2"/>
<proteinExistence type="predicted"/>
<name>A0A2S5A842_9FLAO</name>
<gene>
    <name evidence="2" type="ORF">C3L50_11590</name>
</gene>
<keyword evidence="3" id="KW-1185">Reference proteome</keyword>
<dbReference type="EMBL" id="PQVG01000006">
    <property type="protein sequence ID" value="POY38771.1"/>
    <property type="molecule type" value="Genomic_DNA"/>
</dbReference>
<feature type="chain" id="PRO_5015595944" description="DUF3575 domain-containing protein" evidence="1">
    <location>
        <begin position="29"/>
        <end position="261"/>
    </location>
</feature>
<accession>A0A2S5A842</accession>
<evidence type="ECO:0008006" key="4">
    <source>
        <dbReference type="Google" id="ProtNLM"/>
    </source>
</evidence>